<dbReference type="PANTHER" id="PTHR24058:SF22">
    <property type="entry name" value="DUAL SPECIFICITY TYROSINE-PHOSPHORYLATION-REGULATED KINASE 4"/>
    <property type="match status" value="1"/>
</dbReference>
<gene>
    <name evidence="9" type="ORF">SCUD_LOCUS13559</name>
</gene>
<evidence type="ECO:0000313" key="10">
    <source>
        <dbReference type="Proteomes" id="UP000279833"/>
    </source>
</evidence>
<dbReference type="Pfam" id="PF00069">
    <property type="entry name" value="Pkinase"/>
    <property type="match status" value="2"/>
</dbReference>
<dbReference type="GO" id="GO:0005524">
    <property type="term" value="F:ATP binding"/>
    <property type="evidence" value="ECO:0007669"/>
    <property type="project" value="UniProtKB-KW"/>
</dbReference>
<dbReference type="SMART" id="SM00220">
    <property type="entry name" value="S_TKc"/>
    <property type="match status" value="1"/>
</dbReference>
<protein>
    <submittedName>
        <fullName evidence="11">Protein kinase domain-containing protein</fullName>
    </submittedName>
</protein>
<keyword evidence="4" id="KW-0547">Nucleotide-binding</keyword>
<feature type="compositionally biased region" description="Polar residues" evidence="7">
    <location>
        <begin position="1076"/>
        <end position="1087"/>
    </location>
</feature>
<dbReference type="GO" id="GO:0005737">
    <property type="term" value="C:cytoplasm"/>
    <property type="evidence" value="ECO:0007669"/>
    <property type="project" value="TreeGrafter"/>
</dbReference>
<dbReference type="InterPro" id="IPR011009">
    <property type="entry name" value="Kinase-like_dom_sf"/>
</dbReference>
<evidence type="ECO:0000313" key="11">
    <source>
        <dbReference type="WBParaSite" id="SCUD_0001356201-mRNA-1"/>
    </source>
</evidence>
<keyword evidence="6" id="KW-0067">ATP-binding</keyword>
<feature type="region of interest" description="Disordered" evidence="7">
    <location>
        <begin position="710"/>
        <end position="730"/>
    </location>
</feature>
<dbReference type="Gene3D" id="3.30.200.20">
    <property type="entry name" value="Phosphorylase Kinase, domain 1"/>
    <property type="match status" value="1"/>
</dbReference>
<keyword evidence="2" id="KW-0723">Serine/threonine-protein kinase</keyword>
<proteinExistence type="inferred from homology"/>
<dbReference type="InterPro" id="IPR008271">
    <property type="entry name" value="Ser/Thr_kinase_AS"/>
</dbReference>
<evidence type="ECO:0000313" key="9">
    <source>
        <dbReference type="EMBL" id="VDP53170.1"/>
    </source>
</evidence>
<evidence type="ECO:0000256" key="4">
    <source>
        <dbReference type="ARBA" id="ARBA00022741"/>
    </source>
</evidence>
<name>A0A183KEW5_9TREM</name>
<evidence type="ECO:0000256" key="2">
    <source>
        <dbReference type="ARBA" id="ARBA00022527"/>
    </source>
</evidence>
<dbReference type="Gene3D" id="1.10.510.10">
    <property type="entry name" value="Transferase(Phosphotransferase) domain 1"/>
    <property type="match status" value="2"/>
</dbReference>
<dbReference type="PANTHER" id="PTHR24058">
    <property type="entry name" value="DUAL SPECIFICITY PROTEIN KINASE"/>
    <property type="match status" value="1"/>
</dbReference>
<dbReference type="PROSITE" id="PS50011">
    <property type="entry name" value="PROTEIN_KINASE_DOM"/>
    <property type="match status" value="1"/>
</dbReference>
<reference evidence="11" key="1">
    <citation type="submission" date="2016-06" db="UniProtKB">
        <authorList>
            <consortium name="WormBaseParasite"/>
        </authorList>
    </citation>
    <scope>IDENTIFICATION</scope>
</reference>
<dbReference type="EMBL" id="UZAK01035975">
    <property type="protein sequence ID" value="VDP53170.1"/>
    <property type="molecule type" value="Genomic_DNA"/>
</dbReference>
<dbReference type="WBParaSite" id="SCUD_0001356201-mRNA-1">
    <property type="protein sequence ID" value="SCUD_0001356201-mRNA-1"/>
    <property type="gene ID" value="SCUD_0001356201"/>
</dbReference>
<dbReference type="AlphaFoldDB" id="A0A183KEW5"/>
<comment type="similarity">
    <text evidence="1">Belongs to the protein kinase superfamily. CMGC Ser/Thr protein kinase family. MNB/DYRK subfamily.</text>
</comment>
<evidence type="ECO:0000256" key="1">
    <source>
        <dbReference type="ARBA" id="ARBA00008867"/>
    </source>
</evidence>
<keyword evidence="10" id="KW-1185">Reference proteome</keyword>
<dbReference type="SUPFAM" id="SSF56112">
    <property type="entry name" value="Protein kinase-like (PK-like)"/>
    <property type="match status" value="1"/>
</dbReference>
<evidence type="ECO:0000256" key="6">
    <source>
        <dbReference type="ARBA" id="ARBA00022840"/>
    </source>
</evidence>
<accession>A0A183KEW5</accession>
<feature type="region of interest" description="Disordered" evidence="7">
    <location>
        <begin position="1068"/>
        <end position="1087"/>
    </location>
</feature>
<keyword evidence="5" id="KW-0418">Kinase</keyword>
<dbReference type="STRING" id="6186.A0A183KEW5"/>
<sequence length="1087" mass="124116">MRESSGGELNRCDFPIINLYEHFTFRKHICMTFELLNINLYDLLKLNKFTGLPRDRVRRISFQVLKALQFIQKAGIIHCDLKPENILLVWPQLPENDNNSNNINQQNSHNQYGDNYFKKCQQHQNHYNGNNSNNNNNSNNGYDSLNNLRSMYQRVTEQKDYVKLIDFGSSCFQNGQPYPYIQSRFYRAPEILLRLGYNEAIDTWSFGCLVAELINGLPLFPGEDETDQMACIMEVLGLPHPNLLRHSSELDRYFIEFKCDKLKPSTLEFMDKKGVRLSRDLVYLPRYCSVRYPDGDNPPQLLPGISKRGGHVRGIPSSLPLLQAITQSRLRRYKRKDTRSVSNLSTAINPTKMSEEEEIYLDKDNELVVNLLSSCLTWLPDERIQSNKAIMHPWFNHFYNNKSTIGFRSQVRVRSMEVSKFAPNNSKLANEINERHLLHDHRNGHESLNKDSLHKINGLYNSGRQKTSRINLINSHLVNFDITHNNSIANDSVRNNHETDVVPRMVDAQSSPIQEEELKKTRRNSQITIVQQQPSYLVTVSNSPNTCSKNLSHSTQHTDKLSSSFSGNRHVTFIYSNSDSRTITTATPMTTTTVATTANSSNQCADNKLTVSDDNQEGRLLSVNLSCNHLNSDNNIIKINNSNIDGACDDVTINNTTSNLVTSVRRSSLIESLTEINSLNGTQSEVIVEKPRPLIHTKPDAIYQSKKLLDRNSTSNNDRPLSEFTHHHHHQNNQHLFTDYVCKITNSPNRYSYSNLHQTVPFVSSLTIDKPLNNSMNNIVSIQKMKPATDVTMINASDKRYSVPTRSKLIDIPQAEYEIPIIDHNNSSINYNHINDYAKQDIHFIPVTSSHVIISTDSGVFHKLNTCNNSTSNITSSGLYRYPSSHYSQQQCDVYHNHKNNYHYRQQQPPSSQSVQLQHQEQFNRQTSCWLANNNNNFYSNNNRKILNLTRSHTDPKEHSLNSHSNGINSTITGMNSCSTINSTITLPEIAPKPPARTKLIISNSGINDTSNNTDYKNTIRWRSVKSLSSEDYGSANLYGPQPYSQPTIESHKIIVQRLPQFNLNNNNNGHGGYTDQISSHYTQYET</sequence>
<dbReference type="GO" id="GO:0004674">
    <property type="term" value="F:protein serine/threonine kinase activity"/>
    <property type="evidence" value="ECO:0007669"/>
    <property type="project" value="UniProtKB-KW"/>
</dbReference>
<dbReference type="InterPro" id="IPR050494">
    <property type="entry name" value="Ser_Thr_dual-spec_kinase"/>
</dbReference>
<evidence type="ECO:0000256" key="5">
    <source>
        <dbReference type="ARBA" id="ARBA00022777"/>
    </source>
</evidence>
<dbReference type="InterPro" id="IPR000719">
    <property type="entry name" value="Prot_kinase_dom"/>
</dbReference>
<evidence type="ECO:0000256" key="3">
    <source>
        <dbReference type="ARBA" id="ARBA00022679"/>
    </source>
</evidence>
<reference evidence="9 10" key="2">
    <citation type="submission" date="2018-11" db="EMBL/GenBank/DDBJ databases">
        <authorList>
            <consortium name="Pathogen Informatics"/>
        </authorList>
    </citation>
    <scope>NUCLEOTIDE SEQUENCE [LARGE SCALE GENOMIC DNA]</scope>
    <source>
        <strain evidence="9">Dakar</strain>
        <strain evidence="10">Dakar, Senegal</strain>
    </source>
</reference>
<dbReference type="Proteomes" id="UP000279833">
    <property type="component" value="Unassembled WGS sequence"/>
</dbReference>
<evidence type="ECO:0000259" key="8">
    <source>
        <dbReference type="PROSITE" id="PS50011"/>
    </source>
</evidence>
<organism evidence="11">
    <name type="scientific">Schistosoma curassoni</name>
    <dbReference type="NCBI Taxonomy" id="6186"/>
    <lineage>
        <taxon>Eukaryota</taxon>
        <taxon>Metazoa</taxon>
        <taxon>Spiralia</taxon>
        <taxon>Lophotrochozoa</taxon>
        <taxon>Platyhelminthes</taxon>
        <taxon>Trematoda</taxon>
        <taxon>Digenea</taxon>
        <taxon>Strigeidida</taxon>
        <taxon>Schistosomatoidea</taxon>
        <taxon>Schistosomatidae</taxon>
        <taxon>Schistosoma</taxon>
    </lineage>
</organism>
<feature type="domain" description="Protein kinase" evidence="8">
    <location>
        <begin position="1"/>
        <end position="395"/>
    </location>
</feature>
<evidence type="ECO:0000256" key="7">
    <source>
        <dbReference type="SAM" id="MobiDB-lite"/>
    </source>
</evidence>
<dbReference type="PROSITE" id="PS00108">
    <property type="entry name" value="PROTEIN_KINASE_ST"/>
    <property type="match status" value="1"/>
</dbReference>
<keyword evidence="3" id="KW-0808">Transferase</keyword>
<dbReference type="GO" id="GO:0005856">
    <property type="term" value="C:cytoskeleton"/>
    <property type="evidence" value="ECO:0007669"/>
    <property type="project" value="TreeGrafter"/>
</dbReference>